<dbReference type="Gene3D" id="1.10.1450.10">
    <property type="entry name" value="Tetraspanin"/>
    <property type="match status" value="1"/>
</dbReference>
<evidence type="ECO:0000256" key="1">
    <source>
        <dbReference type="ARBA" id="ARBA00004127"/>
    </source>
</evidence>
<comment type="caution">
    <text evidence="9">Lacks conserved residue(s) required for the propagation of feature annotation.</text>
</comment>
<reference evidence="10" key="3">
    <citation type="submission" date="2025-09" db="UniProtKB">
        <authorList>
            <consortium name="Ensembl"/>
        </authorList>
    </citation>
    <scope>IDENTIFICATION</scope>
</reference>
<comment type="subcellular location">
    <subcellularLocation>
        <location evidence="1">Endomembrane system</location>
        <topology evidence="1">Multi-pass membrane protein</topology>
    </subcellularLocation>
    <subcellularLocation>
        <location evidence="9">Membrane</location>
        <topology evidence="9">Multi-pass membrane protein</topology>
    </subcellularLocation>
</comment>
<keyword evidence="4 9" id="KW-1133">Transmembrane helix</keyword>
<dbReference type="InterPro" id="IPR018499">
    <property type="entry name" value="Tetraspanin/Peripherin"/>
</dbReference>
<evidence type="ECO:0000313" key="11">
    <source>
        <dbReference type="Proteomes" id="UP000694397"/>
    </source>
</evidence>
<evidence type="ECO:0000256" key="6">
    <source>
        <dbReference type="ARBA" id="ARBA00023180"/>
    </source>
</evidence>
<dbReference type="AlphaFoldDB" id="A0A8C9RKM2"/>
<evidence type="ECO:0000256" key="3">
    <source>
        <dbReference type="ARBA" id="ARBA00022692"/>
    </source>
</evidence>
<keyword evidence="3 9" id="KW-0812">Transmembrane</keyword>
<evidence type="ECO:0000313" key="10">
    <source>
        <dbReference type="Ensembl" id="ENSSFOP00015014410.2"/>
    </source>
</evidence>
<dbReference type="PANTHER" id="PTHR19282:SF216">
    <property type="entry name" value="TETRASPANIN-1"/>
    <property type="match status" value="1"/>
</dbReference>
<dbReference type="PRINTS" id="PR00259">
    <property type="entry name" value="TMFOUR"/>
</dbReference>
<dbReference type="Ensembl" id="ENSSFOT00015014583.2">
    <property type="protein sequence ID" value="ENSSFOP00015014410.2"/>
    <property type="gene ID" value="ENSSFOG00015009288.2"/>
</dbReference>
<sequence>MAHLQPLYALLRYLMLGVTVIIMISGLVTVIFGLWMKYGTTSFVAALDSYSMQLFTESYIYMGTGSTVILIGAIGFCGALKENRWLILLFFFIVTSMFIAEVVGVILVLVYSDKVRKLDEITSKQSLLKDYMGSSAFDPISEAWNVIMLKYKCCGFYNKTQDFQNSWFSSTTGLKYPKTCCIDMNSSTCNGVNISESLIHPEGCFIKLAKQFQNQSVMIGSIASAICVIEVGMRTFTSHCVCVTVSQPLFRPLLIPDLLLQIEALIS</sequence>
<evidence type="ECO:0000256" key="7">
    <source>
        <dbReference type="ARBA" id="ARBA00046464"/>
    </source>
</evidence>
<feature type="transmembrane region" description="Helical" evidence="9">
    <location>
        <begin position="12"/>
        <end position="38"/>
    </location>
</feature>
<feature type="transmembrane region" description="Helical" evidence="9">
    <location>
        <begin position="87"/>
        <end position="111"/>
    </location>
</feature>
<evidence type="ECO:0000256" key="9">
    <source>
        <dbReference type="RuleBase" id="RU361218"/>
    </source>
</evidence>
<keyword evidence="11" id="KW-1185">Reference proteome</keyword>
<comment type="subunit">
    <text evidence="7">Interacts with SLC19A2. Interacts with NTRK1/TRKA.</text>
</comment>
<name>A0A8C9RKM2_SCLFO</name>
<feature type="transmembrane region" description="Helical" evidence="9">
    <location>
        <begin position="58"/>
        <end position="80"/>
    </location>
</feature>
<dbReference type="GeneTree" id="ENSGT00940000164506"/>
<dbReference type="InterPro" id="IPR000301">
    <property type="entry name" value="Tetraspanin_animals"/>
</dbReference>
<dbReference type="GO" id="GO:0005886">
    <property type="term" value="C:plasma membrane"/>
    <property type="evidence" value="ECO:0007669"/>
    <property type="project" value="TreeGrafter"/>
</dbReference>
<evidence type="ECO:0000256" key="4">
    <source>
        <dbReference type="ARBA" id="ARBA00022989"/>
    </source>
</evidence>
<reference evidence="10" key="2">
    <citation type="submission" date="2025-08" db="UniProtKB">
        <authorList>
            <consortium name="Ensembl"/>
        </authorList>
    </citation>
    <scope>IDENTIFICATION</scope>
</reference>
<keyword evidence="5 9" id="KW-0472">Membrane</keyword>
<protein>
    <recommendedName>
        <fullName evidence="9">Tetraspanin</fullName>
    </recommendedName>
</protein>
<evidence type="ECO:0000256" key="5">
    <source>
        <dbReference type="ARBA" id="ARBA00023136"/>
    </source>
</evidence>
<organism evidence="10 11">
    <name type="scientific">Scleropages formosus</name>
    <name type="common">Asian bonytongue</name>
    <name type="synonym">Osteoglossum formosum</name>
    <dbReference type="NCBI Taxonomy" id="113540"/>
    <lineage>
        <taxon>Eukaryota</taxon>
        <taxon>Metazoa</taxon>
        <taxon>Chordata</taxon>
        <taxon>Craniata</taxon>
        <taxon>Vertebrata</taxon>
        <taxon>Euteleostomi</taxon>
        <taxon>Actinopterygii</taxon>
        <taxon>Neopterygii</taxon>
        <taxon>Teleostei</taxon>
        <taxon>Osteoglossocephala</taxon>
        <taxon>Osteoglossomorpha</taxon>
        <taxon>Osteoglossiformes</taxon>
        <taxon>Osteoglossidae</taxon>
        <taxon>Scleropages</taxon>
    </lineage>
</organism>
<comment type="similarity">
    <text evidence="2 9">Belongs to the tetraspanin (TM4SF) family.</text>
</comment>
<keyword evidence="6" id="KW-0325">Glycoprotein</keyword>
<proteinExistence type="inferred from homology"/>
<evidence type="ECO:0000256" key="8">
    <source>
        <dbReference type="ARBA" id="ARBA00054958"/>
    </source>
</evidence>
<dbReference type="GO" id="GO:0012505">
    <property type="term" value="C:endomembrane system"/>
    <property type="evidence" value="ECO:0007669"/>
    <property type="project" value="UniProtKB-SubCell"/>
</dbReference>
<dbReference type="SUPFAM" id="SSF48652">
    <property type="entry name" value="Tetraspanin"/>
    <property type="match status" value="1"/>
</dbReference>
<accession>A0A8C9RKM2</accession>
<dbReference type="PANTHER" id="PTHR19282">
    <property type="entry name" value="TETRASPANIN"/>
    <property type="match status" value="1"/>
</dbReference>
<dbReference type="Proteomes" id="UP000694397">
    <property type="component" value="Chromosome 20"/>
</dbReference>
<evidence type="ECO:0000256" key="2">
    <source>
        <dbReference type="ARBA" id="ARBA00006840"/>
    </source>
</evidence>
<reference evidence="10 11" key="1">
    <citation type="submission" date="2019-04" db="EMBL/GenBank/DDBJ databases">
        <authorList>
            <consortium name="Wellcome Sanger Institute Data Sharing"/>
        </authorList>
    </citation>
    <scope>NUCLEOTIDE SEQUENCE [LARGE SCALE GENOMIC DNA]</scope>
</reference>
<dbReference type="Pfam" id="PF00335">
    <property type="entry name" value="Tetraspanin"/>
    <property type="match status" value="1"/>
</dbReference>
<dbReference type="PIRSF" id="PIRSF002419">
    <property type="entry name" value="Tetraspanin"/>
    <property type="match status" value="1"/>
</dbReference>
<comment type="function">
    <text evidence="8">Structural component of specialized membrane microdomains known as tetraspanin-enriched microdomains (TERMs), which act as platforms for receptor clustering and signaling. Participates thereby in diverse biological functions such as cell signal transduction, adhesion, migration and protein trafficking. Regulates neuronal differentiation in response to NGF by facilitating NGF-mediated activation of NTRK1/TRKA receptor tyrosine kinase and subsequent downstream signaling pathways. Plays a role in the inhibition of TNFalpha-induced apoptosis. Mechanistically, inhibits the NF-kappa-B signaling pathway by blocking phosphorylation of CHUK. Also promotes the stability of the thiamine transporter 1/SLC19A2 in intestinal epithelial cells leading to an increase of thiamine uptake process.</text>
</comment>
<dbReference type="InterPro" id="IPR008952">
    <property type="entry name" value="Tetraspanin_EC2_sf"/>
</dbReference>
<dbReference type="OrthoDB" id="10033535at2759"/>